<sequence>MNAESEGRVAAERFRQEHRLGQQPLGDLVTLIEQSTGIDVAVLDVGPDEHGLTMRDPRRGAVFIGVARTRHPMRQRSSLAHELGHVVFADWADNTACDWSARSPTESRADVFARHLLLPLEGLTDFLAETRAVNLATLSAVVQRFLVSPQIAAIALEQAGLIDAATKGEWMSVTAPQLAARFGWSDKYQALQVDADRRRAPRRLLARAIQGYADGVVSAQTIATLRGITPDVAATELRDAGVFPARHPVSWADPGELPEVQVDLSALDDALHAIDEHRETASEP</sequence>
<dbReference type="InterPro" id="IPR010359">
    <property type="entry name" value="IrrE_HExxH"/>
</dbReference>
<dbReference type="AlphaFoldDB" id="A0A7W7I3S1"/>
<dbReference type="PANTHER" id="PTHR43236">
    <property type="entry name" value="ANTITOXIN HIGA1"/>
    <property type="match status" value="1"/>
</dbReference>
<dbReference type="InterPro" id="IPR052345">
    <property type="entry name" value="Rad_response_metalloprotease"/>
</dbReference>
<dbReference type="RefSeq" id="WP_184996897.1">
    <property type="nucleotide sequence ID" value="NZ_BOMK01000021.1"/>
</dbReference>
<gene>
    <name evidence="2" type="ORF">BJ971_006453</name>
</gene>
<organism evidence="2 3">
    <name type="scientific">Actinoplanes digitatis</name>
    <dbReference type="NCBI Taxonomy" id="1868"/>
    <lineage>
        <taxon>Bacteria</taxon>
        <taxon>Bacillati</taxon>
        <taxon>Actinomycetota</taxon>
        <taxon>Actinomycetes</taxon>
        <taxon>Micromonosporales</taxon>
        <taxon>Micromonosporaceae</taxon>
        <taxon>Actinoplanes</taxon>
    </lineage>
</organism>
<dbReference type="Proteomes" id="UP000578112">
    <property type="component" value="Unassembled WGS sequence"/>
</dbReference>
<name>A0A7W7I3S1_9ACTN</name>
<feature type="domain" description="IrrE N-terminal-like" evidence="1">
    <location>
        <begin position="36"/>
        <end position="156"/>
    </location>
</feature>
<evidence type="ECO:0000259" key="1">
    <source>
        <dbReference type="Pfam" id="PF06114"/>
    </source>
</evidence>
<protein>
    <submittedName>
        <fullName evidence="2">Zn-dependent peptidase ImmA (M78 family)</fullName>
    </submittedName>
</protein>
<dbReference type="PANTHER" id="PTHR43236:SF1">
    <property type="entry name" value="BLL7220 PROTEIN"/>
    <property type="match status" value="1"/>
</dbReference>
<proteinExistence type="predicted"/>
<dbReference type="EMBL" id="JACHNH010000001">
    <property type="protein sequence ID" value="MBB4765897.1"/>
    <property type="molecule type" value="Genomic_DNA"/>
</dbReference>
<evidence type="ECO:0000313" key="3">
    <source>
        <dbReference type="Proteomes" id="UP000578112"/>
    </source>
</evidence>
<dbReference type="Pfam" id="PF06114">
    <property type="entry name" value="Peptidase_M78"/>
    <property type="match status" value="1"/>
</dbReference>
<reference evidence="2 3" key="1">
    <citation type="submission" date="2020-08" db="EMBL/GenBank/DDBJ databases">
        <title>Sequencing the genomes of 1000 actinobacteria strains.</title>
        <authorList>
            <person name="Klenk H.-P."/>
        </authorList>
    </citation>
    <scope>NUCLEOTIDE SEQUENCE [LARGE SCALE GENOMIC DNA]</scope>
    <source>
        <strain evidence="2 3">DSM 43149</strain>
    </source>
</reference>
<comment type="caution">
    <text evidence="2">The sequence shown here is derived from an EMBL/GenBank/DDBJ whole genome shotgun (WGS) entry which is preliminary data.</text>
</comment>
<accession>A0A7W7I3S1</accession>
<keyword evidence="3" id="KW-1185">Reference proteome</keyword>
<dbReference type="Gene3D" id="1.10.10.2910">
    <property type="match status" value="1"/>
</dbReference>
<evidence type="ECO:0000313" key="2">
    <source>
        <dbReference type="EMBL" id="MBB4765897.1"/>
    </source>
</evidence>